<sequence>MAQIFNVVCSALVTINNLGDDQRPLGLTAVVHSMDAYPLRLDFTTTDMSSECGSTTNRPVYLWVVGSRSLVLFRGPNTTTATVLFRFDSLLMGSSFSTCRLSRVWNNGGRHYISAHSCPPGLTFRWCHPVYEIISSLELFKGFSVSSGSRAADVLDTVYGGLRAPSGPVGPIVGLERTSIGGRTLDLQPDQVNAFQLAAVDQPVIAKQAAFGTGKTVIAALLAARIFRSQQSTVVATTITNTAVAQFTDNCCVSMITVTWTSCATHATPRYDANVDASYSKRTSSILTDHLTEEQREREVSDITSDVIRTIEFLADVKTVIAGEVSQTPEPAMVAIATRLPQARHIYIGDIHQLEPHVRCSRSSNPARFGARGVMELLLEKGIPSAPLNTTFRCHPDLLELRTSSAITGAFAVAPNPPNGRCS</sequence>
<evidence type="ECO:0000256" key="3">
    <source>
        <dbReference type="ARBA" id="ARBA00022806"/>
    </source>
</evidence>
<accession>A0A183FVI7</accession>
<name>A0A183FVI7_HELPZ</name>
<dbReference type="Gene3D" id="3.40.50.300">
    <property type="entry name" value="P-loop containing nucleotide triphosphate hydrolases"/>
    <property type="match status" value="1"/>
</dbReference>
<gene>
    <name evidence="5" type="ORF">HPBE_LOCUS12338</name>
</gene>
<dbReference type="InterPro" id="IPR027417">
    <property type="entry name" value="P-loop_NTPase"/>
</dbReference>
<evidence type="ECO:0000256" key="4">
    <source>
        <dbReference type="ARBA" id="ARBA00022840"/>
    </source>
</evidence>
<reference evidence="5 6" key="1">
    <citation type="submission" date="2018-11" db="EMBL/GenBank/DDBJ databases">
        <authorList>
            <consortium name="Pathogen Informatics"/>
        </authorList>
    </citation>
    <scope>NUCLEOTIDE SEQUENCE [LARGE SCALE GENOMIC DNA]</scope>
</reference>
<accession>A0A3P8AKB0</accession>
<dbReference type="EMBL" id="UZAH01027458">
    <property type="protein sequence ID" value="VDO91763.1"/>
    <property type="molecule type" value="Genomic_DNA"/>
</dbReference>
<evidence type="ECO:0000313" key="7">
    <source>
        <dbReference type="WBParaSite" id="HPBE_0001233701-mRNA-1"/>
    </source>
</evidence>
<keyword evidence="1" id="KW-0547">Nucleotide-binding</keyword>
<reference evidence="7" key="2">
    <citation type="submission" date="2019-09" db="UniProtKB">
        <authorList>
            <consortium name="WormBaseParasite"/>
        </authorList>
    </citation>
    <scope>IDENTIFICATION</scope>
</reference>
<dbReference type="PANTHER" id="PTHR43788:SF16">
    <property type="entry name" value="HELICASE WITH ZINC FINGER 2"/>
    <property type="match status" value="1"/>
</dbReference>
<evidence type="ECO:0000256" key="1">
    <source>
        <dbReference type="ARBA" id="ARBA00022741"/>
    </source>
</evidence>
<proteinExistence type="predicted"/>
<organism evidence="6 7">
    <name type="scientific">Heligmosomoides polygyrus</name>
    <name type="common">Parasitic roundworm</name>
    <dbReference type="NCBI Taxonomy" id="6339"/>
    <lineage>
        <taxon>Eukaryota</taxon>
        <taxon>Metazoa</taxon>
        <taxon>Ecdysozoa</taxon>
        <taxon>Nematoda</taxon>
        <taxon>Chromadorea</taxon>
        <taxon>Rhabditida</taxon>
        <taxon>Rhabditina</taxon>
        <taxon>Rhabditomorpha</taxon>
        <taxon>Strongyloidea</taxon>
        <taxon>Heligmosomidae</taxon>
        <taxon>Heligmosomoides</taxon>
    </lineage>
</organism>
<protein>
    <submittedName>
        <fullName evidence="7">AAA_11 domain-containing protein</fullName>
    </submittedName>
</protein>
<evidence type="ECO:0000256" key="2">
    <source>
        <dbReference type="ARBA" id="ARBA00022801"/>
    </source>
</evidence>
<dbReference type="AlphaFoldDB" id="A0A183FVI7"/>
<dbReference type="WBParaSite" id="HPBE_0001233701-mRNA-1">
    <property type="protein sequence ID" value="HPBE_0001233701-mRNA-1"/>
    <property type="gene ID" value="HPBE_0001233701"/>
</dbReference>
<dbReference type="SUPFAM" id="SSF52540">
    <property type="entry name" value="P-loop containing nucleoside triphosphate hydrolases"/>
    <property type="match status" value="1"/>
</dbReference>
<keyword evidence="4" id="KW-0067">ATP-binding</keyword>
<keyword evidence="2" id="KW-0378">Hydrolase</keyword>
<dbReference type="GO" id="GO:0005524">
    <property type="term" value="F:ATP binding"/>
    <property type="evidence" value="ECO:0007669"/>
    <property type="project" value="UniProtKB-KW"/>
</dbReference>
<dbReference type="GO" id="GO:0016787">
    <property type="term" value="F:hydrolase activity"/>
    <property type="evidence" value="ECO:0007669"/>
    <property type="project" value="UniProtKB-KW"/>
</dbReference>
<dbReference type="PANTHER" id="PTHR43788">
    <property type="entry name" value="DNA2/NAM7 HELICASE FAMILY MEMBER"/>
    <property type="match status" value="1"/>
</dbReference>
<dbReference type="GO" id="GO:0043139">
    <property type="term" value="F:5'-3' DNA helicase activity"/>
    <property type="evidence" value="ECO:0007669"/>
    <property type="project" value="TreeGrafter"/>
</dbReference>
<evidence type="ECO:0000313" key="5">
    <source>
        <dbReference type="EMBL" id="VDO91763.1"/>
    </source>
</evidence>
<dbReference type="InterPro" id="IPR050534">
    <property type="entry name" value="Coronavir_polyprotein_1ab"/>
</dbReference>
<keyword evidence="3" id="KW-0347">Helicase</keyword>
<keyword evidence="6" id="KW-1185">Reference proteome</keyword>
<dbReference type="Proteomes" id="UP000050761">
    <property type="component" value="Unassembled WGS sequence"/>
</dbReference>
<evidence type="ECO:0000313" key="6">
    <source>
        <dbReference type="Proteomes" id="UP000050761"/>
    </source>
</evidence>